<dbReference type="SUPFAM" id="SSF69118">
    <property type="entry name" value="AhpD-like"/>
    <property type="match status" value="1"/>
</dbReference>
<name>A0A0A3Y0S3_BRAJP</name>
<protein>
    <recommendedName>
        <fullName evidence="1">Carboxymuconolactone decarboxylase-like domain-containing protein</fullName>
    </recommendedName>
</protein>
<dbReference type="EMBL" id="JRPN01000014">
    <property type="protein sequence ID" value="KGT79154.1"/>
    <property type="molecule type" value="Genomic_DNA"/>
</dbReference>
<feature type="domain" description="Carboxymuconolactone decarboxylase-like" evidence="1">
    <location>
        <begin position="34"/>
        <end position="97"/>
    </location>
</feature>
<evidence type="ECO:0000259" key="1">
    <source>
        <dbReference type="Pfam" id="PF02627"/>
    </source>
</evidence>
<gene>
    <name evidence="2" type="ORF">MA20_17610</name>
</gene>
<sequence>MARLPYLEADQVAPEYRDMLKRNTNLHKLLVNSPEMARAFNGIGGYIRFKSKLDPRLRELAILQVGWMEKSEYEFTHHVKIGKEFGVTDEDITGLMAETEGKPSKLEPLAKAILKGAREMVRELAMSDATFAEIKRDLSDEHMVDLVLTIAFYCGVVRVLATMKIDNEPYYKEVLQQHPIPGVK</sequence>
<comment type="caution">
    <text evidence="2">The sequence shown here is derived from an EMBL/GenBank/DDBJ whole genome shotgun (WGS) entry which is preliminary data.</text>
</comment>
<reference evidence="2 3" key="1">
    <citation type="submission" date="2014-09" db="EMBL/GenBank/DDBJ databases">
        <title>Draft genome of Bradyrhizobium japonicum Is-34.</title>
        <authorList>
            <person name="Tsurumaru H."/>
            <person name="Yamakawa T."/>
            <person name="Hashimoto S."/>
            <person name="Okizaki K."/>
            <person name="Kanesaki Y."/>
            <person name="Yoshikawa H."/>
            <person name="Yajima S."/>
        </authorList>
    </citation>
    <scope>NUCLEOTIDE SEQUENCE [LARGE SCALE GENOMIC DNA]</scope>
    <source>
        <strain evidence="2 3">Is-34</strain>
    </source>
</reference>
<dbReference type="InterPro" id="IPR003779">
    <property type="entry name" value="CMD-like"/>
</dbReference>
<evidence type="ECO:0000313" key="3">
    <source>
        <dbReference type="Proteomes" id="UP000030377"/>
    </source>
</evidence>
<dbReference type="RefSeq" id="WP_028156951.1">
    <property type="nucleotide sequence ID" value="NZ_JANUDC010000001.1"/>
</dbReference>
<proteinExistence type="predicted"/>
<dbReference type="Gene3D" id="1.20.1290.10">
    <property type="entry name" value="AhpD-like"/>
    <property type="match status" value="1"/>
</dbReference>
<dbReference type="STRING" id="375.BKD09_RS37330"/>
<organism evidence="2 3">
    <name type="scientific">Bradyrhizobium japonicum</name>
    <dbReference type="NCBI Taxonomy" id="375"/>
    <lineage>
        <taxon>Bacteria</taxon>
        <taxon>Pseudomonadati</taxon>
        <taxon>Pseudomonadota</taxon>
        <taxon>Alphaproteobacteria</taxon>
        <taxon>Hyphomicrobiales</taxon>
        <taxon>Nitrobacteraceae</taxon>
        <taxon>Bradyrhizobium</taxon>
    </lineage>
</organism>
<dbReference type="InterPro" id="IPR029032">
    <property type="entry name" value="AhpD-like"/>
</dbReference>
<dbReference type="PANTHER" id="PTHR34846">
    <property type="entry name" value="4-CARBOXYMUCONOLACTONE DECARBOXYLASE FAMILY PROTEIN (AFU_ORTHOLOGUE AFUA_6G11590)"/>
    <property type="match status" value="1"/>
</dbReference>
<dbReference type="AlphaFoldDB" id="A0A0A3Y0S3"/>
<dbReference type="GO" id="GO:0051920">
    <property type="term" value="F:peroxiredoxin activity"/>
    <property type="evidence" value="ECO:0007669"/>
    <property type="project" value="InterPro"/>
</dbReference>
<dbReference type="Pfam" id="PF02627">
    <property type="entry name" value="CMD"/>
    <property type="match status" value="1"/>
</dbReference>
<evidence type="ECO:0000313" key="2">
    <source>
        <dbReference type="EMBL" id="KGT79154.1"/>
    </source>
</evidence>
<accession>A0A0A3Y0S3</accession>
<dbReference type="Proteomes" id="UP000030377">
    <property type="component" value="Unassembled WGS sequence"/>
</dbReference>
<dbReference type="PANTHER" id="PTHR34846:SF11">
    <property type="entry name" value="4-CARBOXYMUCONOLACTONE DECARBOXYLASE FAMILY PROTEIN (AFU_ORTHOLOGUE AFUA_6G11590)"/>
    <property type="match status" value="1"/>
</dbReference>